<feature type="region of interest" description="Disordered" evidence="1">
    <location>
        <begin position="1038"/>
        <end position="1076"/>
    </location>
</feature>
<feature type="compositionally biased region" description="Polar residues" evidence="1">
    <location>
        <begin position="690"/>
        <end position="701"/>
    </location>
</feature>
<evidence type="ECO:0000313" key="3">
    <source>
        <dbReference type="Proteomes" id="UP000501346"/>
    </source>
</evidence>
<feature type="region of interest" description="Disordered" evidence="1">
    <location>
        <begin position="713"/>
        <end position="762"/>
    </location>
</feature>
<feature type="compositionally biased region" description="Basic and acidic residues" evidence="1">
    <location>
        <begin position="576"/>
        <end position="585"/>
    </location>
</feature>
<feature type="region of interest" description="Disordered" evidence="1">
    <location>
        <begin position="566"/>
        <end position="585"/>
    </location>
</feature>
<dbReference type="AlphaFoldDB" id="A0A6C1DQH7"/>
<feature type="compositionally biased region" description="Polar residues" evidence="1">
    <location>
        <begin position="739"/>
        <end position="748"/>
    </location>
</feature>
<feature type="compositionally biased region" description="Acidic residues" evidence="1">
    <location>
        <begin position="419"/>
        <end position="450"/>
    </location>
</feature>
<feature type="region of interest" description="Disordered" evidence="1">
    <location>
        <begin position="534"/>
        <end position="557"/>
    </location>
</feature>
<proteinExistence type="predicted"/>
<feature type="compositionally biased region" description="Basic and acidic residues" evidence="1">
    <location>
        <begin position="408"/>
        <end position="418"/>
    </location>
</feature>
<feature type="compositionally biased region" description="Pro residues" evidence="1">
    <location>
        <begin position="118"/>
        <end position="128"/>
    </location>
</feature>
<feature type="compositionally biased region" description="Polar residues" evidence="1">
    <location>
        <begin position="23"/>
        <end position="34"/>
    </location>
</feature>
<feature type="region of interest" description="Disordered" evidence="1">
    <location>
        <begin position="234"/>
        <end position="253"/>
    </location>
</feature>
<feature type="compositionally biased region" description="Polar residues" evidence="1">
    <location>
        <begin position="645"/>
        <end position="658"/>
    </location>
</feature>
<keyword evidence="3" id="KW-1185">Reference proteome</keyword>
<feature type="compositionally biased region" description="Polar residues" evidence="1">
    <location>
        <begin position="362"/>
        <end position="378"/>
    </location>
</feature>
<feature type="compositionally biased region" description="Polar residues" evidence="1">
    <location>
        <begin position="107"/>
        <end position="117"/>
    </location>
</feature>
<feature type="compositionally biased region" description="Low complexity" evidence="1">
    <location>
        <begin position="93"/>
        <end position="106"/>
    </location>
</feature>
<protein>
    <submittedName>
        <fullName evidence="2">Zinc regulated protein</fullName>
    </submittedName>
</protein>
<feature type="compositionally biased region" description="Polar residues" evidence="1">
    <location>
        <begin position="990"/>
        <end position="1020"/>
    </location>
</feature>
<dbReference type="Proteomes" id="UP000501346">
    <property type="component" value="Chromosome ScV"/>
</dbReference>
<reference evidence="2 3" key="1">
    <citation type="journal article" date="2019" name="BMC Genomics">
        <title>Chromosome level assembly and comparative genome analysis confirm lager-brewing yeasts originated from a single hybridization.</title>
        <authorList>
            <person name="Salazar A.N."/>
            <person name="Gorter de Vries A.R."/>
            <person name="van den Broek M."/>
            <person name="Brouwers N."/>
            <person name="de la Torre Cortes P."/>
            <person name="Kuijpers N.G.A."/>
            <person name="Daran J.G."/>
            <person name="Abeel T."/>
        </authorList>
    </citation>
    <scope>NUCLEOTIDE SEQUENCE [LARGE SCALE GENOMIC DNA]</scope>
    <source>
        <strain evidence="2 3">CBS 1483</strain>
    </source>
</reference>
<dbReference type="OrthoDB" id="3973129at2759"/>
<sequence>MRSFIKAHKKSTSFDESPKRHSNFSGNINNSSQRSSDDSLDFLPSTPSQMNYDSIPPPAKHSPGFESFHRLANKTSKLFKKTSNSNLNSHLASTPTTSTNQTTSNSFVLQNPPTKNTGPPPPLPPPLFPSSSTSSFSRHDNESEYTAYKKTSPAKDFNRTTDSLPAIKGTITHSWGDSKVESHVIILNDPASPASNTSEATSSKQFKTPIIGNENLTSTASPSNLEPAIRILNKNKGKQQENIDDAEDGSSKKEHHVYKALALAKNRNRQARIHSHDDIINLGKASQMDMSLLAAAFSGNSTTTINNDQSSNEQTDEKILDIERVTTTSTLTSSETTSPINKSPCFYSQTLSLSPKIRHSDLQSSPSKVNKNDSQNETLNKKKVRISLNRKEEKKVYSLNNNSDEYSVNEKETHKANDCNDESSENGDGDNDHDDDYDDDDDDDDDDDESEFSFEYAGINVRTSSVKYYSKPEPAANVYIDDLYEDENFDDDMNCIEDDESGNEGNEICGLSTRFEETSLKSNKVKKFNDLFNLSDDDEEEDGKDNSNNGDENESDNLYQKRLENGKETFNGNHGGHHDDASLGETVDNKEQFLINDNVKKPIQKYNDLFDLSDEDDNDDKEMSEAESYMFSDEAPSIESGPANAKSTRGIYSQSNKNIIRDGKPNYSFSLKRNNSDDETEHTSAIKASLTGTTGSTKPTVKSFSDIFNVDDSASDAESDSGTGGNNSNGLVSNDSERQVSLQSSLYETKSESHPPNHPHSQILQTPAKIVITPSVSDAQSQALAITDDDGEDDDDDTSSILGTPFQLIDSSHSQQPHYASPQYTAVLNSPPLPPPARSQSLKYHDLNCDLDSEVPRPMSNLFFIDEAEEDEYNQKSKFFDFDHYDIDEINGIPEDFNFSDSERDDLNRRTLKSPLRGGSKNREVSPFSSVSSSFRSTHSFNGKLTINQGAKELAPMKNKIELTNKTVTFFNSNNWNTYDCNSLSRKTSSQMRDSKYQNHNVGQNVEPSSVRSPQHQISNGLDGKCNDNYVISPNLPTTITPTNSFTKPTPEFSNDYSLSPIQETPSSVQSSPKRA</sequence>
<feature type="compositionally biased region" description="Acidic residues" evidence="1">
    <location>
        <begin position="611"/>
        <end position="622"/>
    </location>
</feature>
<accession>A0A6C1DQH7</accession>
<feature type="region of interest" description="Disordered" evidence="1">
    <location>
        <begin position="909"/>
        <end position="931"/>
    </location>
</feature>
<feature type="compositionally biased region" description="Basic residues" evidence="1">
    <location>
        <begin position="1"/>
        <end position="11"/>
    </location>
</feature>
<feature type="region of interest" description="Disordered" evidence="1">
    <location>
        <begin position="610"/>
        <end position="701"/>
    </location>
</feature>
<name>A0A6C1DQH7_SACPS</name>
<feature type="region of interest" description="Disordered" evidence="1">
    <location>
        <begin position="357"/>
        <end position="450"/>
    </location>
</feature>
<gene>
    <name evidence="2" type="primary">ZRG8</name>
    <name evidence="2" type="ORF">GRS66_001365</name>
</gene>
<dbReference type="EMBL" id="CP048986">
    <property type="protein sequence ID" value="QID79125.1"/>
    <property type="molecule type" value="Genomic_DNA"/>
</dbReference>
<organism evidence="2 3">
    <name type="scientific">Saccharomyces pastorianus</name>
    <name type="common">Lager yeast</name>
    <name type="synonym">Saccharomyces cerevisiae x Saccharomyces eubayanus</name>
    <dbReference type="NCBI Taxonomy" id="27292"/>
    <lineage>
        <taxon>Eukaryota</taxon>
        <taxon>Fungi</taxon>
        <taxon>Dikarya</taxon>
        <taxon>Ascomycota</taxon>
        <taxon>Saccharomycotina</taxon>
        <taxon>Saccharomycetes</taxon>
        <taxon>Saccharomycetales</taxon>
        <taxon>Saccharomycetaceae</taxon>
        <taxon>Saccharomyces</taxon>
    </lineage>
</organism>
<feature type="region of interest" description="Disordered" evidence="1">
    <location>
        <begin position="990"/>
        <end position="1026"/>
    </location>
</feature>
<evidence type="ECO:0000256" key="1">
    <source>
        <dbReference type="SAM" id="MobiDB-lite"/>
    </source>
</evidence>
<feature type="region of interest" description="Disordered" evidence="1">
    <location>
        <begin position="1"/>
        <end position="66"/>
    </location>
</feature>
<feature type="region of interest" description="Disordered" evidence="1">
    <location>
        <begin position="85"/>
        <end position="162"/>
    </location>
</feature>
<evidence type="ECO:0000313" key="2">
    <source>
        <dbReference type="EMBL" id="QID79125.1"/>
    </source>
</evidence>